<dbReference type="EMBL" id="POUB01000194">
    <property type="protein sequence ID" value="PZF91827.1"/>
    <property type="molecule type" value="Genomic_DNA"/>
</dbReference>
<keyword evidence="4" id="KW-1185">Reference proteome</keyword>
<dbReference type="InterPro" id="IPR043504">
    <property type="entry name" value="Peptidase_S1_PA_chymotrypsin"/>
</dbReference>
<proteinExistence type="predicted"/>
<feature type="region of interest" description="Disordered" evidence="1">
    <location>
        <begin position="51"/>
        <end position="70"/>
    </location>
</feature>
<sequence>VPPYDPFADPTPRIRPSEPPKRHTGLWAGVAALVLVAALGAGAAVWALSGPESNDPRTGPTTASSFPSSAAVNPGLKPWAEAAPYSPEERALAISAPSLVFIEAVVTGVLRETKSNVPLSATPVTFKRRCSGFVINPDGHVVTNGQCVRPEAEAARERALYTLGRILIEQKKLTAPQLDRYVQTRMTTTSFTGPQPGTEPTSKVFGQFNVARGDLTASPAVPAEVVRVLPADNGDLALVKLAQTNLPAVELSQEAALGPGAALLVVGYHTTDADFRAATHTLRSKPVRVSATANQGAVTVLRINDDIGIYSHGGIAIDTSGRVVGVLDNDRAANGGANRAVVPVSVVTGLLGETGVTNGLAEADRVYRSGLEAFFAGRNAEAIKQFDTVAASSPTNLLAQAYRQNAVDRARLEAESNDSSPLLTILLAGLVGALVVGVVVAAVLLLRRRSSSY</sequence>
<dbReference type="InterPro" id="IPR009003">
    <property type="entry name" value="Peptidase_S1_PA"/>
</dbReference>
<keyword evidence="2" id="KW-1133">Transmembrane helix</keyword>
<protein>
    <recommendedName>
        <fullName evidence="5">Serine protease</fullName>
    </recommendedName>
</protein>
<reference evidence="3 4" key="1">
    <citation type="submission" date="2018-01" db="EMBL/GenBank/DDBJ databases">
        <title>Draft genome sequence of Salinispora sp. 13K206.</title>
        <authorList>
            <person name="Sahin N."/>
            <person name="Saygin H."/>
            <person name="Ay H."/>
        </authorList>
    </citation>
    <scope>NUCLEOTIDE SEQUENCE [LARGE SCALE GENOMIC DNA]</scope>
    <source>
        <strain evidence="3 4">13K206</strain>
    </source>
</reference>
<keyword evidence="2" id="KW-0812">Transmembrane</keyword>
<evidence type="ECO:0000313" key="4">
    <source>
        <dbReference type="Proteomes" id="UP000248749"/>
    </source>
</evidence>
<feature type="region of interest" description="Disordered" evidence="1">
    <location>
        <begin position="1"/>
        <end position="20"/>
    </location>
</feature>
<evidence type="ECO:0000256" key="2">
    <source>
        <dbReference type="SAM" id="Phobius"/>
    </source>
</evidence>
<dbReference type="SUPFAM" id="SSF50494">
    <property type="entry name" value="Trypsin-like serine proteases"/>
    <property type="match status" value="1"/>
</dbReference>
<gene>
    <name evidence="3" type="ORF">C1I99_22760</name>
</gene>
<feature type="transmembrane region" description="Helical" evidence="2">
    <location>
        <begin position="25"/>
        <end position="48"/>
    </location>
</feature>
<name>A0A2W2CV41_9ACTN</name>
<dbReference type="RefSeq" id="WP_146604028.1">
    <property type="nucleotide sequence ID" value="NZ_POUB01000194.1"/>
</dbReference>
<evidence type="ECO:0008006" key="5">
    <source>
        <dbReference type="Google" id="ProtNLM"/>
    </source>
</evidence>
<feature type="transmembrane region" description="Helical" evidence="2">
    <location>
        <begin position="422"/>
        <end position="446"/>
    </location>
</feature>
<accession>A0A2W2CV41</accession>
<dbReference type="AlphaFoldDB" id="A0A2W2CV41"/>
<keyword evidence="2" id="KW-0472">Membrane</keyword>
<organism evidence="3 4">
    <name type="scientific">Micromonospora deserti</name>
    <dbReference type="NCBI Taxonomy" id="2070366"/>
    <lineage>
        <taxon>Bacteria</taxon>
        <taxon>Bacillati</taxon>
        <taxon>Actinomycetota</taxon>
        <taxon>Actinomycetes</taxon>
        <taxon>Micromonosporales</taxon>
        <taxon>Micromonosporaceae</taxon>
        <taxon>Micromonospora</taxon>
    </lineage>
</organism>
<comment type="caution">
    <text evidence="3">The sequence shown here is derived from an EMBL/GenBank/DDBJ whole genome shotgun (WGS) entry which is preliminary data.</text>
</comment>
<dbReference type="Pfam" id="PF13365">
    <property type="entry name" value="Trypsin_2"/>
    <property type="match status" value="1"/>
</dbReference>
<feature type="non-terminal residue" evidence="3">
    <location>
        <position position="1"/>
    </location>
</feature>
<evidence type="ECO:0000313" key="3">
    <source>
        <dbReference type="EMBL" id="PZF91827.1"/>
    </source>
</evidence>
<dbReference type="Gene3D" id="2.40.10.10">
    <property type="entry name" value="Trypsin-like serine proteases"/>
    <property type="match status" value="1"/>
</dbReference>
<dbReference type="OrthoDB" id="3406034at2"/>
<feature type="compositionally biased region" description="Low complexity" evidence="1">
    <location>
        <begin position="60"/>
        <end position="70"/>
    </location>
</feature>
<evidence type="ECO:0000256" key="1">
    <source>
        <dbReference type="SAM" id="MobiDB-lite"/>
    </source>
</evidence>
<dbReference type="Proteomes" id="UP000248749">
    <property type="component" value="Unassembled WGS sequence"/>
</dbReference>